<dbReference type="Proteomes" id="UP000199287">
    <property type="component" value="Unassembled WGS sequence"/>
</dbReference>
<dbReference type="Pfam" id="PF06161">
    <property type="entry name" value="DUF975"/>
    <property type="match status" value="1"/>
</dbReference>
<dbReference type="AlphaFoldDB" id="A0A1I3B0F7"/>
<feature type="transmembrane region" description="Helical" evidence="1">
    <location>
        <begin position="20"/>
        <end position="39"/>
    </location>
</feature>
<feature type="transmembrane region" description="Helical" evidence="1">
    <location>
        <begin position="76"/>
        <end position="97"/>
    </location>
</feature>
<keyword evidence="1" id="KW-0472">Membrane</keyword>
<reference evidence="3" key="1">
    <citation type="submission" date="2016-10" db="EMBL/GenBank/DDBJ databases">
        <authorList>
            <person name="Varghese N."/>
            <person name="Submissions S."/>
        </authorList>
    </citation>
    <scope>NUCLEOTIDE SEQUENCE [LARGE SCALE GENOMIC DNA]</scope>
    <source>
        <strain evidence="3">Z-7934</strain>
    </source>
</reference>
<evidence type="ECO:0000313" key="3">
    <source>
        <dbReference type="Proteomes" id="UP000199287"/>
    </source>
</evidence>
<protein>
    <recommendedName>
        <fullName evidence="4">DUF975 family protein</fullName>
    </recommendedName>
</protein>
<dbReference type="PANTHER" id="PTHR40076">
    <property type="entry name" value="MEMBRANE PROTEIN-RELATED"/>
    <property type="match status" value="1"/>
</dbReference>
<dbReference type="InterPro" id="IPR010380">
    <property type="entry name" value="DUF975"/>
</dbReference>
<dbReference type="PANTHER" id="PTHR40076:SF1">
    <property type="entry name" value="MEMBRANE PROTEIN"/>
    <property type="match status" value="1"/>
</dbReference>
<sequence>MWTRKEMKESAKRFLGKNYLKAFFVSLMITLVGGSENIFNNSNQGRSAVSEGGSSINISNLFISRIVDSISIPGSLFFMMFFGLSMVVILWGVRVFVGIPIEVGGRSFFLHGVADGRADIGELASVFKSRYYLNIVKTMFLRGLYNFLWFLLLIIPGIVKHYQYKMVPYIMVEEPHLDSGEAIQKSIDMTQGQKLDLFVLDLSFIGWYLLGSIMFGIGVFFVHPYYEATYAQLYHQLKKSPAYQEFETV</sequence>
<dbReference type="EMBL" id="FOQA01000001">
    <property type="protein sequence ID" value="SFH55828.1"/>
    <property type="molecule type" value="Genomic_DNA"/>
</dbReference>
<keyword evidence="1" id="KW-1133">Transmembrane helix</keyword>
<proteinExistence type="predicted"/>
<feature type="transmembrane region" description="Helical" evidence="1">
    <location>
        <begin position="139"/>
        <end position="159"/>
    </location>
</feature>
<evidence type="ECO:0000256" key="1">
    <source>
        <dbReference type="SAM" id="Phobius"/>
    </source>
</evidence>
<accession>A0A1I3B0F7</accession>
<dbReference type="OrthoDB" id="9784844at2"/>
<name>A0A1I3B0F7_9FIRM</name>
<gene>
    <name evidence="2" type="ORF">SAMN05192551_101509</name>
</gene>
<evidence type="ECO:0000313" key="2">
    <source>
        <dbReference type="EMBL" id="SFH55828.1"/>
    </source>
</evidence>
<feature type="transmembrane region" description="Helical" evidence="1">
    <location>
        <begin position="205"/>
        <end position="226"/>
    </location>
</feature>
<keyword evidence="3" id="KW-1185">Reference proteome</keyword>
<keyword evidence="1" id="KW-0812">Transmembrane</keyword>
<organism evidence="2 3">
    <name type="scientific">Tindallia magadiensis</name>
    <dbReference type="NCBI Taxonomy" id="69895"/>
    <lineage>
        <taxon>Bacteria</taxon>
        <taxon>Bacillati</taxon>
        <taxon>Bacillota</taxon>
        <taxon>Clostridia</taxon>
        <taxon>Peptostreptococcales</taxon>
        <taxon>Tindalliaceae</taxon>
        <taxon>Tindallia</taxon>
    </lineage>
</organism>
<evidence type="ECO:0008006" key="4">
    <source>
        <dbReference type="Google" id="ProtNLM"/>
    </source>
</evidence>
<dbReference type="RefSeq" id="WP_093369319.1">
    <property type="nucleotide sequence ID" value="NZ_FOQA01000001.1"/>
</dbReference>
<dbReference type="STRING" id="69895.SAMN05192551_101509"/>